<dbReference type="InterPro" id="IPR002941">
    <property type="entry name" value="DNA_methylase_N4/N6"/>
</dbReference>
<comment type="catalytic activity">
    <reaction evidence="6">
        <text>a 2'-deoxyadenosine in DNA + S-adenosyl-L-methionine = an N(6)-methyl-2'-deoxyadenosine in DNA + S-adenosyl-L-homocysteine + H(+)</text>
        <dbReference type="Rhea" id="RHEA:15197"/>
        <dbReference type="Rhea" id="RHEA-COMP:12418"/>
        <dbReference type="Rhea" id="RHEA-COMP:12419"/>
        <dbReference type="ChEBI" id="CHEBI:15378"/>
        <dbReference type="ChEBI" id="CHEBI:57856"/>
        <dbReference type="ChEBI" id="CHEBI:59789"/>
        <dbReference type="ChEBI" id="CHEBI:90615"/>
        <dbReference type="ChEBI" id="CHEBI:90616"/>
        <dbReference type="EC" id="2.1.1.72"/>
    </reaction>
</comment>
<protein>
    <recommendedName>
        <fullName evidence="2">site-specific DNA-methyltransferase (adenine-specific)</fullName>
        <ecNumber evidence="2">2.1.1.72</ecNumber>
    </recommendedName>
</protein>
<evidence type="ECO:0000256" key="2">
    <source>
        <dbReference type="ARBA" id="ARBA00011900"/>
    </source>
</evidence>
<dbReference type="Gene3D" id="3.40.50.150">
    <property type="entry name" value="Vaccinia Virus protein VP39"/>
    <property type="match status" value="1"/>
</dbReference>
<dbReference type="EC" id="2.1.1.72" evidence="2"/>
<dbReference type="EMBL" id="BMXA01000002">
    <property type="protein sequence ID" value="GHA04866.1"/>
    <property type="molecule type" value="Genomic_DNA"/>
</dbReference>
<dbReference type="GO" id="GO:0003677">
    <property type="term" value="F:DNA binding"/>
    <property type="evidence" value="ECO:0007669"/>
    <property type="project" value="InterPro"/>
</dbReference>
<evidence type="ECO:0000256" key="1">
    <source>
        <dbReference type="ARBA" id="ARBA00006594"/>
    </source>
</evidence>
<dbReference type="Proteomes" id="UP000614811">
    <property type="component" value="Unassembled WGS sequence"/>
</dbReference>
<dbReference type="Pfam" id="PF01555">
    <property type="entry name" value="N6_N4_Mtase"/>
    <property type="match status" value="1"/>
</dbReference>
<dbReference type="GO" id="GO:0009007">
    <property type="term" value="F:site-specific DNA-methyltransferase (adenine-specific) activity"/>
    <property type="evidence" value="ECO:0007669"/>
    <property type="project" value="UniProtKB-EC"/>
</dbReference>
<keyword evidence="4" id="KW-0808">Transferase</keyword>
<reference evidence="9" key="2">
    <citation type="submission" date="2020-09" db="EMBL/GenBank/DDBJ databases">
        <authorList>
            <person name="Sun Q."/>
            <person name="Kim S."/>
        </authorList>
    </citation>
    <scope>NUCLEOTIDE SEQUENCE</scope>
    <source>
        <strain evidence="9">KCTC 12711</strain>
    </source>
</reference>
<proteinExistence type="inferred from homology"/>
<accession>A0A918RNW3</accession>
<comment type="caution">
    <text evidence="9">The sequence shown here is derived from an EMBL/GenBank/DDBJ whole genome shotgun (WGS) entry which is preliminary data.</text>
</comment>
<dbReference type="PRINTS" id="PR00506">
    <property type="entry name" value="D21N6MTFRASE"/>
</dbReference>
<evidence type="ECO:0000256" key="3">
    <source>
        <dbReference type="ARBA" id="ARBA00022603"/>
    </source>
</evidence>
<name>A0A918RNW3_9GAMM</name>
<comment type="similarity">
    <text evidence="1">Belongs to the N(4)/N(6)-methyltransferase family.</text>
</comment>
<evidence type="ECO:0000256" key="5">
    <source>
        <dbReference type="ARBA" id="ARBA00022691"/>
    </source>
</evidence>
<sequence>MGSEMKKVELEDGQSADIVSENISKLKELFPDAFSEGGVNFDTLRQLLGDASVLDEGEEKYGLNWHGKKKARQIALTPSTGTLLPCPDESVDWDTTQNLFIEGDNLEVLKLLQKSYANKVKMIYIDPPYNTGKEFIYPDKFQENLDTYLKYTGQVDDDGVKFSSNTETTGRKHANWLSMMYPRLRLAKNLLQQDGVIFISIDDNEQSNLKKICDEIFGEENFIDTVIWQKVYAPKSSAKHFSQDHDFILVYAKNSDEWMPGLLPRTEAQNSKYKNPDDDPRGPWRPNNLAARNYYSKGTYSITCPSGRVVEGPPRGLYWKYSEEKFWEMDKDNRIWWGQDGNNVPAPKIFLSEVMQGRVPQTLWKFEDVGHTQEAKRDLVDKVEFATSGSVFETPKPTRLIKRMLQIGCPKEDPGIVLDFFSGSCSTADAVFQLNLEEGVNRRFIMVQLPEPTGYEDYETIADIGKTRIKSSASRIRIAAENAEDLLTENVEVDVGFRVFKLGGSNIQAWNPDRTDLEASLLSHEEHLIEGRTEQDVLYELLLKRGVDLAVPIESREVSGKNIYSIGYGVLFACLDESISREQVEDIAQAIIAWHGELAPSSDTHVFFRDSAFRDDVSKTNMAAILEQNGITHVRSL</sequence>
<evidence type="ECO:0000256" key="6">
    <source>
        <dbReference type="ARBA" id="ARBA00047942"/>
    </source>
</evidence>
<dbReference type="SUPFAM" id="SSF53335">
    <property type="entry name" value="S-adenosyl-L-methionine-dependent methyltransferases"/>
    <property type="match status" value="1"/>
</dbReference>
<feature type="domain" description="DNA methylase N-4/N-6" evidence="8">
    <location>
        <begin position="120"/>
        <end position="437"/>
    </location>
</feature>
<evidence type="ECO:0000313" key="10">
    <source>
        <dbReference type="Proteomes" id="UP000614811"/>
    </source>
</evidence>
<keyword evidence="10" id="KW-1185">Reference proteome</keyword>
<evidence type="ECO:0000256" key="7">
    <source>
        <dbReference type="SAM" id="MobiDB-lite"/>
    </source>
</evidence>
<dbReference type="InterPro" id="IPR002052">
    <property type="entry name" value="DNA_methylase_N6_adenine_CS"/>
</dbReference>
<evidence type="ECO:0000259" key="8">
    <source>
        <dbReference type="Pfam" id="PF01555"/>
    </source>
</evidence>
<reference evidence="9" key="1">
    <citation type="journal article" date="2014" name="Int. J. Syst. Evol. Microbiol.">
        <title>Complete genome sequence of Corynebacterium casei LMG S-19264T (=DSM 44701T), isolated from a smear-ripened cheese.</title>
        <authorList>
            <consortium name="US DOE Joint Genome Institute (JGI-PGF)"/>
            <person name="Walter F."/>
            <person name="Albersmeier A."/>
            <person name="Kalinowski J."/>
            <person name="Ruckert C."/>
        </authorList>
    </citation>
    <scope>NUCLEOTIDE SEQUENCE</scope>
    <source>
        <strain evidence="9">KCTC 12711</strain>
    </source>
</reference>
<keyword evidence="5" id="KW-0949">S-adenosyl-L-methionine</keyword>
<dbReference type="AlphaFoldDB" id="A0A918RNW3"/>
<dbReference type="PIRSF" id="PIRSF015855">
    <property type="entry name" value="TypeIII_Mtase_mKpnI"/>
    <property type="match status" value="1"/>
</dbReference>
<dbReference type="GO" id="GO:0032259">
    <property type="term" value="P:methylation"/>
    <property type="evidence" value="ECO:0007669"/>
    <property type="project" value="UniProtKB-KW"/>
</dbReference>
<evidence type="ECO:0000313" key="9">
    <source>
        <dbReference type="EMBL" id="GHA04866.1"/>
    </source>
</evidence>
<gene>
    <name evidence="9" type="ORF">GCM10008090_12940</name>
</gene>
<dbReference type="GO" id="GO:0008170">
    <property type="term" value="F:N-methyltransferase activity"/>
    <property type="evidence" value="ECO:0007669"/>
    <property type="project" value="InterPro"/>
</dbReference>
<dbReference type="PROSITE" id="PS00092">
    <property type="entry name" value="N6_MTASE"/>
    <property type="match status" value="1"/>
</dbReference>
<feature type="region of interest" description="Disordered" evidence="7">
    <location>
        <begin position="265"/>
        <end position="287"/>
    </location>
</feature>
<evidence type="ECO:0000256" key="4">
    <source>
        <dbReference type="ARBA" id="ARBA00022679"/>
    </source>
</evidence>
<organism evidence="9 10">
    <name type="scientific">Arenicella chitinivorans</name>
    <dbReference type="NCBI Taxonomy" id="1329800"/>
    <lineage>
        <taxon>Bacteria</taxon>
        <taxon>Pseudomonadati</taxon>
        <taxon>Pseudomonadota</taxon>
        <taxon>Gammaproteobacteria</taxon>
        <taxon>Arenicellales</taxon>
        <taxon>Arenicellaceae</taxon>
        <taxon>Arenicella</taxon>
    </lineage>
</organism>
<keyword evidence="3" id="KW-0489">Methyltransferase</keyword>
<dbReference type="InterPro" id="IPR002295">
    <property type="entry name" value="N4/N6-MTase_EcoPI_Mod-like"/>
</dbReference>
<dbReference type="InterPro" id="IPR029063">
    <property type="entry name" value="SAM-dependent_MTases_sf"/>
</dbReference>